<accession>A0A3M9M5C7</accession>
<name>A0A3M9M5C7_9MICO</name>
<gene>
    <name evidence="2" type="ORF">EFY87_14080</name>
</gene>
<dbReference type="EMBL" id="RJJQ01000015">
    <property type="protein sequence ID" value="RNI20706.1"/>
    <property type="molecule type" value="Genomic_DNA"/>
</dbReference>
<keyword evidence="1" id="KW-1133">Transmembrane helix</keyword>
<keyword evidence="1" id="KW-0472">Membrane</keyword>
<evidence type="ECO:0000256" key="1">
    <source>
        <dbReference type="SAM" id="Phobius"/>
    </source>
</evidence>
<organism evidence="2 3">
    <name type="scientific">Flexivirga caeni</name>
    <dbReference type="NCBI Taxonomy" id="2294115"/>
    <lineage>
        <taxon>Bacteria</taxon>
        <taxon>Bacillati</taxon>
        <taxon>Actinomycetota</taxon>
        <taxon>Actinomycetes</taxon>
        <taxon>Micrococcales</taxon>
        <taxon>Dermacoccaceae</taxon>
        <taxon>Flexivirga</taxon>
    </lineage>
</organism>
<feature type="transmembrane region" description="Helical" evidence="1">
    <location>
        <begin position="30"/>
        <end position="56"/>
    </location>
</feature>
<feature type="transmembrane region" description="Helical" evidence="1">
    <location>
        <begin position="62"/>
        <end position="80"/>
    </location>
</feature>
<proteinExistence type="predicted"/>
<dbReference type="RefSeq" id="WP_123272118.1">
    <property type="nucleotide sequence ID" value="NZ_RJJQ01000015.1"/>
</dbReference>
<sequence>MDYVPDRSTGRSARIEFTESETLRPGLDRCYVWAVVVLGIVFAASLLLQLLLYLYIAQRWYSPAWLIGSLVGAVAVFLVTRARVRRETRSRTVIRSLTTGATAAQFGKISAGLTEDQIREMSGWPDAALSAFVLAPAPPGSLFTVRAALAAAQLHDAETTEMLLQEVLSSPTYLRGDGSQVMEGIAATIGLPGSAQTTARVTGFDAALQQLLPATPAG</sequence>
<evidence type="ECO:0000313" key="2">
    <source>
        <dbReference type="EMBL" id="RNI20706.1"/>
    </source>
</evidence>
<keyword evidence="1" id="KW-0812">Transmembrane</keyword>
<protein>
    <submittedName>
        <fullName evidence="2">Uncharacterized protein</fullName>
    </submittedName>
</protein>
<evidence type="ECO:0000313" key="3">
    <source>
        <dbReference type="Proteomes" id="UP000271678"/>
    </source>
</evidence>
<reference evidence="2 3" key="1">
    <citation type="submission" date="2018-11" db="EMBL/GenBank/DDBJ databases">
        <title>Draft genome of Simplicispira Flexivirga sp. BO-16.</title>
        <authorList>
            <person name="Im W.T."/>
        </authorList>
    </citation>
    <scope>NUCLEOTIDE SEQUENCE [LARGE SCALE GENOMIC DNA]</scope>
    <source>
        <strain evidence="2 3">BO-16</strain>
    </source>
</reference>
<keyword evidence="3" id="KW-1185">Reference proteome</keyword>
<dbReference type="AlphaFoldDB" id="A0A3M9M5C7"/>
<comment type="caution">
    <text evidence="2">The sequence shown here is derived from an EMBL/GenBank/DDBJ whole genome shotgun (WGS) entry which is preliminary data.</text>
</comment>
<dbReference type="Proteomes" id="UP000271678">
    <property type="component" value="Unassembled WGS sequence"/>
</dbReference>